<dbReference type="InterPro" id="IPR036412">
    <property type="entry name" value="HAD-like_sf"/>
</dbReference>
<dbReference type="Gene3D" id="3.40.50.1000">
    <property type="entry name" value="HAD superfamily/HAD-like"/>
    <property type="match status" value="1"/>
</dbReference>
<dbReference type="InterPro" id="IPR023214">
    <property type="entry name" value="HAD_sf"/>
</dbReference>
<dbReference type="InterPro" id="IPR050155">
    <property type="entry name" value="HAD-like_hydrolase_sf"/>
</dbReference>
<dbReference type="SUPFAM" id="SSF56784">
    <property type="entry name" value="HAD-like"/>
    <property type="match status" value="1"/>
</dbReference>
<dbReference type="PANTHER" id="PTHR43434">
    <property type="entry name" value="PHOSPHOGLYCOLATE PHOSPHATASE"/>
    <property type="match status" value="1"/>
</dbReference>
<dbReference type="PANTHER" id="PTHR43434:SF1">
    <property type="entry name" value="PHOSPHOGLYCOLATE PHOSPHATASE"/>
    <property type="match status" value="1"/>
</dbReference>
<dbReference type="RefSeq" id="WP_114796535.1">
    <property type="nucleotide sequence ID" value="NZ_QQZY01000005.1"/>
</dbReference>
<evidence type="ECO:0000313" key="2">
    <source>
        <dbReference type="Proteomes" id="UP000254134"/>
    </source>
</evidence>
<dbReference type="OrthoDB" id="9781769at2"/>
<dbReference type="Gene3D" id="1.10.150.240">
    <property type="entry name" value="Putative phosphatase, domain 2"/>
    <property type="match status" value="1"/>
</dbReference>
<dbReference type="Pfam" id="PF00702">
    <property type="entry name" value="Hydrolase"/>
    <property type="match status" value="1"/>
</dbReference>
<keyword evidence="2" id="KW-1185">Reference proteome</keyword>
<proteinExistence type="predicted"/>
<name>A0A7M2YVF8_9ACTN</name>
<dbReference type="Proteomes" id="UP000254134">
    <property type="component" value="Unassembled WGS sequence"/>
</dbReference>
<gene>
    <name evidence="1" type="ORF">Gocc_2102</name>
</gene>
<evidence type="ECO:0000313" key="1">
    <source>
        <dbReference type="EMBL" id="RDI74005.1"/>
    </source>
</evidence>
<dbReference type="AlphaFoldDB" id="A0A7M2YVF8"/>
<organism evidence="1 2">
    <name type="scientific">Gaiella occulta</name>
    <dbReference type="NCBI Taxonomy" id="1002870"/>
    <lineage>
        <taxon>Bacteria</taxon>
        <taxon>Bacillati</taxon>
        <taxon>Actinomycetota</taxon>
        <taxon>Thermoleophilia</taxon>
        <taxon>Gaiellales</taxon>
        <taxon>Gaiellaceae</taxon>
        <taxon>Gaiella</taxon>
    </lineage>
</organism>
<protein>
    <submittedName>
        <fullName evidence="1">Putative phosphatase</fullName>
    </submittedName>
</protein>
<dbReference type="GO" id="GO:0006281">
    <property type="term" value="P:DNA repair"/>
    <property type="evidence" value="ECO:0007669"/>
    <property type="project" value="TreeGrafter"/>
</dbReference>
<dbReference type="InterPro" id="IPR023198">
    <property type="entry name" value="PGP-like_dom2"/>
</dbReference>
<sequence>MERPHAILFDVDGTLVETGGAGGESWRRAFRELYDVDADVKLFSEVGETDPAVGRRTFEGLLEREPEPAEMALLMTTRLAHVCAAVADSAGYRVLAGVERTLERLVAGGFLLGLTTGNVEAAAFAKLQRGGLQRFFCFGGYGSDSPDRGELTRIAIRRAEGILGMEIDTCRVLVVGDTPKDVAAAKAAHATSVAVASGRYSQADLRDAGAHYVLATLEEPLPGVTGPAA</sequence>
<dbReference type="GO" id="GO:0008967">
    <property type="term" value="F:phosphoglycolate phosphatase activity"/>
    <property type="evidence" value="ECO:0007669"/>
    <property type="project" value="TreeGrafter"/>
</dbReference>
<accession>A0A7M2YVF8</accession>
<reference evidence="1 2" key="1">
    <citation type="submission" date="2018-07" db="EMBL/GenBank/DDBJ databases">
        <title>High-quality-draft genome sequence of Gaiella occulta.</title>
        <authorList>
            <person name="Severino R."/>
            <person name="Froufe H.J.C."/>
            <person name="Rainey F.A."/>
            <person name="Barroso C."/>
            <person name="Albuquerque L."/>
            <person name="Lobo-Da-Cunha A."/>
            <person name="Da Costa M.S."/>
            <person name="Egas C."/>
        </authorList>
    </citation>
    <scope>NUCLEOTIDE SEQUENCE [LARGE SCALE GENOMIC DNA]</scope>
    <source>
        <strain evidence="1 2">F2-233</strain>
    </source>
</reference>
<reference evidence="2" key="2">
    <citation type="journal article" date="2019" name="MicrobiologyOpen">
        <title>High-quality draft genome sequence of Gaiella occulta isolated from a 150 meter deep mineral water borehole and comparison with the genome sequences of other deep-branching lineages of the phylum Actinobacteria.</title>
        <authorList>
            <person name="Severino R."/>
            <person name="Froufe H.J.C."/>
            <person name="Barroso C."/>
            <person name="Albuquerque L."/>
            <person name="Lobo-da-Cunha A."/>
            <person name="da Costa M.S."/>
            <person name="Egas C."/>
        </authorList>
    </citation>
    <scope>NUCLEOTIDE SEQUENCE [LARGE SCALE GENOMIC DNA]</scope>
    <source>
        <strain evidence="2">F2-233</strain>
    </source>
</reference>
<dbReference type="EMBL" id="QQZY01000005">
    <property type="protein sequence ID" value="RDI74005.1"/>
    <property type="molecule type" value="Genomic_DNA"/>
</dbReference>
<comment type="caution">
    <text evidence="1">The sequence shown here is derived from an EMBL/GenBank/DDBJ whole genome shotgun (WGS) entry which is preliminary data.</text>
</comment>